<keyword evidence="2" id="KW-1185">Reference proteome</keyword>
<reference evidence="1 2" key="1">
    <citation type="submission" date="2015-01" db="EMBL/GenBank/DDBJ databases">
        <title>Evolution of Trichinella species and genotypes.</title>
        <authorList>
            <person name="Korhonen P.K."/>
            <person name="Edoardo P."/>
            <person name="Giuseppe L.R."/>
            <person name="Gasser R.B."/>
        </authorList>
    </citation>
    <scope>NUCLEOTIDE SEQUENCE [LARGE SCALE GENOMIC DNA]</scope>
    <source>
        <strain evidence="1">ISS2496</strain>
    </source>
</reference>
<evidence type="ECO:0000313" key="1">
    <source>
        <dbReference type="EMBL" id="KRY14039.1"/>
    </source>
</evidence>
<comment type="caution">
    <text evidence="1">The sequence shown here is derived from an EMBL/GenBank/DDBJ whole genome shotgun (WGS) entry which is preliminary data.</text>
</comment>
<dbReference type="AlphaFoldDB" id="A0A0V0ZN29"/>
<gene>
    <name evidence="1" type="ORF">T12_12641</name>
</gene>
<organism evidence="1 2">
    <name type="scientific">Trichinella patagoniensis</name>
    <dbReference type="NCBI Taxonomy" id="990121"/>
    <lineage>
        <taxon>Eukaryota</taxon>
        <taxon>Metazoa</taxon>
        <taxon>Ecdysozoa</taxon>
        <taxon>Nematoda</taxon>
        <taxon>Enoplea</taxon>
        <taxon>Dorylaimia</taxon>
        <taxon>Trichinellida</taxon>
        <taxon>Trichinellidae</taxon>
        <taxon>Trichinella</taxon>
    </lineage>
</organism>
<evidence type="ECO:0000313" key="2">
    <source>
        <dbReference type="Proteomes" id="UP000054783"/>
    </source>
</evidence>
<protein>
    <submittedName>
        <fullName evidence="1">Uncharacterized protein</fullName>
    </submittedName>
</protein>
<sequence>MSYSDKRTLRSFLCMLLFDTYNLQIILRHSKANKLFEIDTDDKQNSHDMNTAYTCDRYREV</sequence>
<dbReference type="Proteomes" id="UP000054783">
    <property type="component" value="Unassembled WGS sequence"/>
</dbReference>
<proteinExistence type="predicted"/>
<accession>A0A0V0ZN29</accession>
<dbReference type="EMBL" id="JYDQ01000125">
    <property type="protein sequence ID" value="KRY14039.1"/>
    <property type="molecule type" value="Genomic_DNA"/>
</dbReference>
<name>A0A0V0ZN29_9BILA</name>